<evidence type="ECO:0000313" key="2">
    <source>
        <dbReference type="Proteomes" id="UP000326759"/>
    </source>
</evidence>
<proteinExistence type="predicted"/>
<sequence>MAKFRFPGKALKLNNRKRVKFRFGVDTNVDEHRILQIKSGLLLFNKLFGESDELLSAIS</sequence>
<protein>
    <submittedName>
        <fullName evidence="1">Uncharacterized protein</fullName>
    </submittedName>
</protein>
<comment type="caution">
    <text evidence="1">The sequence shown here is derived from an EMBL/GenBank/DDBJ whole genome shotgun (WGS) entry which is preliminary data.</text>
</comment>
<keyword evidence="2" id="KW-1185">Reference proteome</keyword>
<reference evidence="1 2" key="1">
    <citation type="journal article" date="2019" name="PLoS Biol.">
        <title>Sex chromosomes control vertical transmission of feminizing Wolbachia symbionts in an isopod.</title>
        <authorList>
            <person name="Becking T."/>
            <person name="Chebbi M.A."/>
            <person name="Giraud I."/>
            <person name="Moumen B."/>
            <person name="Laverre T."/>
            <person name="Caubet Y."/>
            <person name="Peccoud J."/>
            <person name="Gilbert C."/>
            <person name="Cordaux R."/>
        </authorList>
    </citation>
    <scope>NUCLEOTIDE SEQUENCE [LARGE SCALE GENOMIC DNA]</scope>
    <source>
        <strain evidence="1">ANa2</strain>
        <tissue evidence="1">Whole body excluding digestive tract and cuticle</tissue>
    </source>
</reference>
<name>A0A5N5SSZ5_9CRUS</name>
<dbReference type="EMBL" id="SEYY01022119">
    <property type="protein sequence ID" value="KAB7495780.1"/>
    <property type="molecule type" value="Genomic_DNA"/>
</dbReference>
<gene>
    <name evidence="1" type="ORF">Anas_02709</name>
</gene>
<organism evidence="1 2">
    <name type="scientific">Armadillidium nasatum</name>
    <dbReference type="NCBI Taxonomy" id="96803"/>
    <lineage>
        <taxon>Eukaryota</taxon>
        <taxon>Metazoa</taxon>
        <taxon>Ecdysozoa</taxon>
        <taxon>Arthropoda</taxon>
        <taxon>Crustacea</taxon>
        <taxon>Multicrustacea</taxon>
        <taxon>Malacostraca</taxon>
        <taxon>Eumalacostraca</taxon>
        <taxon>Peracarida</taxon>
        <taxon>Isopoda</taxon>
        <taxon>Oniscidea</taxon>
        <taxon>Crinocheta</taxon>
        <taxon>Armadillidiidae</taxon>
        <taxon>Armadillidium</taxon>
    </lineage>
</organism>
<dbReference type="AlphaFoldDB" id="A0A5N5SSZ5"/>
<accession>A0A5N5SSZ5</accession>
<dbReference type="Proteomes" id="UP000326759">
    <property type="component" value="Unassembled WGS sequence"/>
</dbReference>
<evidence type="ECO:0000313" key="1">
    <source>
        <dbReference type="EMBL" id="KAB7495780.1"/>
    </source>
</evidence>